<keyword evidence="7" id="KW-0677">Repeat</keyword>
<feature type="transmembrane region" description="Helical" evidence="17">
    <location>
        <begin position="507"/>
        <end position="530"/>
    </location>
</feature>
<feature type="region of interest" description="Disordered" evidence="16">
    <location>
        <begin position="677"/>
        <end position="722"/>
    </location>
</feature>
<feature type="transmembrane region" description="Helical" evidence="17">
    <location>
        <begin position="1030"/>
        <end position="1055"/>
    </location>
</feature>
<dbReference type="InterPro" id="IPR050599">
    <property type="entry name" value="VDCC_alpha-1_subunit"/>
</dbReference>
<feature type="transmembrane region" description="Helical" evidence="17">
    <location>
        <begin position="115"/>
        <end position="135"/>
    </location>
</feature>
<feature type="transmembrane region" description="Helical" evidence="17">
    <location>
        <begin position="904"/>
        <end position="930"/>
    </location>
</feature>
<feature type="transmembrane region" description="Helical" evidence="17">
    <location>
        <begin position="551"/>
        <end position="584"/>
    </location>
</feature>
<feature type="transmembrane region" description="Helical" evidence="17">
    <location>
        <begin position="1220"/>
        <end position="1249"/>
    </location>
</feature>
<keyword evidence="12 17" id="KW-0472">Membrane</keyword>
<evidence type="ECO:0000256" key="4">
    <source>
        <dbReference type="ARBA" id="ARBA00022673"/>
    </source>
</evidence>
<feature type="transmembrane region" description="Helical" evidence="17">
    <location>
        <begin position="1106"/>
        <end position="1125"/>
    </location>
</feature>
<evidence type="ECO:0000256" key="1">
    <source>
        <dbReference type="ARBA" id="ARBA00004141"/>
    </source>
</evidence>
<keyword evidence="6" id="KW-0479">Metal-binding</keyword>
<keyword evidence="2" id="KW-0813">Transport</keyword>
<dbReference type="Pfam" id="PF00520">
    <property type="entry name" value="Ion_trans"/>
    <property type="match status" value="4"/>
</dbReference>
<feature type="domain" description="Ion transport" evidence="18">
    <location>
        <begin position="436"/>
        <end position="671"/>
    </location>
</feature>
<dbReference type="CDD" id="cd22249">
    <property type="entry name" value="UDM1_RNF168_RNF169-like"/>
    <property type="match status" value="1"/>
</dbReference>
<evidence type="ECO:0000256" key="13">
    <source>
        <dbReference type="ARBA" id="ARBA00023180"/>
    </source>
</evidence>
<feature type="compositionally biased region" description="Basic and acidic residues" evidence="16">
    <location>
        <begin position="682"/>
        <end position="717"/>
    </location>
</feature>
<dbReference type="Proteomes" id="UP001652625">
    <property type="component" value="Chromosome 06"/>
</dbReference>
<feature type="transmembrane region" description="Helical" evidence="17">
    <location>
        <begin position="209"/>
        <end position="230"/>
    </location>
</feature>
<evidence type="ECO:0000313" key="21">
    <source>
        <dbReference type="Proteomes" id="UP001652625"/>
    </source>
</evidence>
<keyword evidence="4 15" id="KW-0107">Calcium channel</keyword>
<feature type="transmembrane region" description="Helical" evidence="17">
    <location>
        <begin position="640"/>
        <end position="662"/>
    </location>
</feature>
<evidence type="ECO:0000256" key="14">
    <source>
        <dbReference type="ARBA" id="ARBA00023303"/>
    </source>
</evidence>
<keyword evidence="21" id="KW-1185">Reference proteome</keyword>
<feature type="transmembrane region" description="Helical" evidence="17">
    <location>
        <begin position="817"/>
        <end position="837"/>
    </location>
</feature>
<evidence type="ECO:0000256" key="3">
    <source>
        <dbReference type="ARBA" id="ARBA00022568"/>
    </source>
</evidence>
<dbReference type="Gene3D" id="6.10.250.2500">
    <property type="match status" value="1"/>
</dbReference>
<dbReference type="Gene3D" id="1.10.287.70">
    <property type="match status" value="4"/>
</dbReference>
<organism evidence="21 22">
    <name type="scientific">Hydra vulgaris</name>
    <name type="common">Hydra</name>
    <name type="synonym">Hydra attenuata</name>
    <dbReference type="NCBI Taxonomy" id="6087"/>
    <lineage>
        <taxon>Eukaryota</taxon>
        <taxon>Metazoa</taxon>
        <taxon>Cnidaria</taxon>
        <taxon>Hydrozoa</taxon>
        <taxon>Hydroidolina</taxon>
        <taxon>Anthoathecata</taxon>
        <taxon>Aplanulata</taxon>
        <taxon>Hydridae</taxon>
        <taxon>Hydra</taxon>
    </lineage>
</organism>
<evidence type="ECO:0000256" key="12">
    <source>
        <dbReference type="ARBA" id="ARBA00023136"/>
    </source>
</evidence>
<comment type="similarity">
    <text evidence="15">Belongs to the calcium channel alpha-1 subunit (TC 1.A.1.11) family.</text>
</comment>
<feature type="transmembrane region" description="Helical" evidence="17">
    <location>
        <begin position="1324"/>
        <end position="1350"/>
    </location>
</feature>
<feature type="domain" description="Ion transport" evidence="18">
    <location>
        <begin position="1106"/>
        <end position="1360"/>
    </location>
</feature>
<dbReference type="PANTHER" id="PTHR45628">
    <property type="entry name" value="VOLTAGE-DEPENDENT CALCIUM CHANNEL TYPE A SUBUNIT ALPHA-1"/>
    <property type="match status" value="1"/>
</dbReference>
<dbReference type="InterPro" id="IPR027359">
    <property type="entry name" value="Volt_channel_dom_sf"/>
</dbReference>
<evidence type="ECO:0000259" key="18">
    <source>
        <dbReference type="Pfam" id="PF00520"/>
    </source>
</evidence>
<feature type="compositionally biased region" description="Basic and acidic residues" evidence="16">
    <location>
        <begin position="35"/>
        <end position="44"/>
    </location>
</feature>
<dbReference type="PRINTS" id="PR00167">
    <property type="entry name" value="CACHANNEL"/>
</dbReference>
<dbReference type="Gene3D" id="1.20.120.350">
    <property type="entry name" value="Voltage-gated potassium channels. Chain C"/>
    <property type="match status" value="4"/>
</dbReference>
<gene>
    <name evidence="22" type="primary">LOC105847844</name>
</gene>
<feature type="region of interest" description="Disordered" evidence="16">
    <location>
        <begin position="1"/>
        <end position="44"/>
    </location>
</feature>
<proteinExistence type="inferred from homology"/>
<sequence>MSSNQKQSVSSRGGSITKRESTVRRESNAGRTSTVRRESMTKNDFDTMYPHNHLFVLKPENAFRRACVKISTSKPFESFIMLVIISNCVMMALNAPLPEGDKSNINTKLESFEVYMLAIFMLEAFLKVVSQWFILHANSYLRTPWNILDFVVIVTGILPYVGLKDGGNLKFIKAAKVLRPLKLVSGVPSLQLVMSAILKSMGSLMEISLLIGFVIVIYAIIGTSLLSGTFRQTCVSNISNEITSYDNDNPALCGSPDSGGRQCGNGALCLKKWSGPNNGITSFDNILLGCITVFQCMTCEGWTDIMYAVFKVFDYKAQFTWIYFYSLNVVGAQFMLNLVCGVLSGEFSKENERVANRDEFLRQRAELAAERALEKYDGWIDEGELAAAREQEEKLKKQEELEDQGEIVEPPSTGLQLFIARNTVIRAKLKTFMLSNFMYWVVIGLVFLNSVSGIMQYYNQKKWIDDVINITDNIFLAFFFLEMCLKIYALGPIIYFQSKFNLFDCVVVFASIINWLMNFFLKINLGVSVLRQLRLMRLFKFTSHWSSLKNLIASILASMTSIMSLVVLLLLFLMIFGLLGMQLFGGQLKLTNPRSNFDDFFNAILTVFQIVTGEDWNNTMYEGINAYGGPLKPAGLSVSLYYILCTCLGNFVLLNVFLAIAVDNISLTADEKEQIEEEEKACEEHLKEVHEKYSPSHSNEEEPSDEHTEGMHPHGEFDSCPNNGVPAKPGDNFIENLKNPARMLPQPFKPPILEQNTLFFLPPTNVVRKVIHEVISYAYFDDIILGMILMSSVLLAFEDVTDPKAKINAILTYIDYGFSTIFTLEAILKIINYGLILHPGAFFRDAWNCVDMFVVTCSITSIVLSANQKSGKPVMVKSNIVKVLRILRVLRPLKVINKVPKLKAVFICMIFSLKNVVMVLIITAQLLLIFSIMGVQLFNGLYWYCTDESKDKNECYGNYITFDKNNYNTPVENERIWQTYPFTFENTVEAFITLFASSTGDGWYIHMQRGIDSRGDGLGPIRNNKVWISIYFLMFVVIFSFFFINVFVGMIILTFQEQAAAESGLELDRNTKNSLIFAMSSKPMERFMPEDVKSWQYTAWALIESYPWEMVITSLIIMNILTMVIEYEGEPANYGSVMNKVSLVFSFVFLFEFALKFFSLGCNYFKDFWNVFDMLIVFGGLLDFVIKTFFTQVKFDTSIFRLFRALRLIKLLRRSRSLRILLWTFLKSFQALPYVGMLIFLLFFVYAIIGMQVFSQISLDNPVDPYNNINPDNHFRSYFSSTQVLFRIATGENWPGVMRACTADALCDKDLPSYDQISEKCGTFLAYIYFISFIFFCTFLMLNLFIAVIMDNFAFLTEDSSILGPHHLDEVVTVWSDFDPRATGRIKHTEVCELLRQMLPPVGLGRRCPKVLAYKRLVKMNMTLYKDGTVDFNGMFFALVRTGLEVYTENANLKSNDVAFRQMLKKEFPNISKRTLDLVIPRTPKDNKQMTIGKIYSAKLMWENYKSMRNRGQRRKSVYVTETLTTEDDV</sequence>
<evidence type="ECO:0000256" key="5">
    <source>
        <dbReference type="ARBA" id="ARBA00022692"/>
    </source>
</evidence>
<feature type="transmembrane region" description="Helical" evidence="17">
    <location>
        <begin position="1171"/>
        <end position="1190"/>
    </location>
</feature>
<keyword evidence="3 15" id="KW-0109">Calcium transport</keyword>
<feature type="compositionally biased region" description="Polar residues" evidence="16">
    <location>
        <begin position="1"/>
        <end position="14"/>
    </location>
</feature>
<evidence type="ECO:0000256" key="6">
    <source>
        <dbReference type="ARBA" id="ARBA00022723"/>
    </source>
</evidence>
<keyword evidence="5 17" id="KW-0812">Transmembrane</keyword>
<evidence type="ECO:0000256" key="7">
    <source>
        <dbReference type="ARBA" id="ARBA00022737"/>
    </source>
</evidence>
<evidence type="ECO:0000259" key="19">
    <source>
        <dbReference type="Pfam" id="PF08763"/>
    </source>
</evidence>
<feature type="transmembrane region" description="Helical" evidence="17">
    <location>
        <begin position="147"/>
        <end position="163"/>
    </location>
</feature>
<keyword evidence="8 15" id="KW-0106">Calcium</keyword>
<keyword evidence="14" id="KW-0407">Ion channel</keyword>
<reference evidence="22" key="1">
    <citation type="submission" date="2025-08" db="UniProtKB">
        <authorList>
            <consortium name="RefSeq"/>
        </authorList>
    </citation>
    <scope>IDENTIFICATION</scope>
</reference>
<feature type="domain" description="Voltage-dependent L-type calcium channel IQ-associated" evidence="20">
    <location>
        <begin position="1372"/>
        <end position="1422"/>
    </location>
</feature>
<feature type="domain" description="Voltage-dependent calcium channel alpha-1 subunit IQ" evidence="19">
    <location>
        <begin position="1436"/>
        <end position="1509"/>
    </location>
</feature>
<feature type="transmembrane region" description="Helical" evidence="17">
    <location>
        <begin position="322"/>
        <end position="344"/>
    </location>
</feature>
<evidence type="ECO:0000256" key="2">
    <source>
        <dbReference type="ARBA" id="ARBA00022448"/>
    </source>
</evidence>
<feature type="transmembrane region" description="Helical" evidence="17">
    <location>
        <begin position="79"/>
        <end position="95"/>
    </location>
</feature>
<name>A0ABM4C2J8_HYDVU</name>
<accession>A0ABM4C2J8</accession>
<feature type="transmembrane region" description="Helical" evidence="17">
    <location>
        <begin position="470"/>
        <end position="495"/>
    </location>
</feature>
<keyword evidence="9 15" id="KW-0851">Voltage-gated channel</keyword>
<dbReference type="InterPro" id="IPR002077">
    <property type="entry name" value="VDCCAlpha1"/>
</dbReference>
<dbReference type="SUPFAM" id="SSF81324">
    <property type="entry name" value="Voltage-gated potassium channels"/>
    <property type="match status" value="4"/>
</dbReference>
<evidence type="ECO:0000313" key="22">
    <source>
        <dbReference type="RefSeq" id="XP_065655748.1"/>
    </source>
</evidence>
<dbReference type="InterPro" id="IPR005821">
    <property type="entry name" value="Ion_trans_dom"/>
</dbReference>
<dbReference type="GeneID" id="105847844"/>
<keyword evidence="11" id="KW-0406">Ion transport</keyword>
<feature type="transmembrane region" description="Helical" evidence="17">
    <location>
        <begin position="1137"/>
        <end position="1159"/>
    </location>
</feature>
<evidence type="ECO:0000256" key="8">
    <source>
        <dbReference type="ARBA" id="ARBA00022837"/>
    </source>
</evidence>
<feature type="compositionally biased region" description="Basic and acidic residues" evidence="16">
    <location>
        <begin position="17"/>
        <end position="28"/>
    </location>
</feature>
<feature type="domain" description="Ion transport" evidence="18">
    <location>
        <begin position="778"/>
        <end position="1061"/>
    </location>
</feature>
<dbReference type="Pfam" id="PF16905">
    <property type="entry name" value="GPHH"/>
    <property type="match status" value="1"/>
</dbReference>
<evidence type="ECO:0000256" key="10">
    <source>
        <dbReference type="ARBA" id="ARBA00022989"/>
    </source>
</evidence>
<evidence type="ECO:0000259" key="20">
    <source>
        <dbReference type="Pfam" id="PF16905"/>
    </source>
</evidence>
<evidence type="ECO:0000256" key="9">
    <source>
        <dbReference type="ARBA" id="ARBA00022882"/>
    </source>
</evidence>
<dbReference type="InterPro" id="IPR031649">
    <property type="entry name" value="GPHH_dom"/>
</dbReference>
<dbReference type="InterPro" id="IPR014873">
    <property type="entry name" value="VDCC_a1su_IQ"/>
</dbReference>
<evidence type="ECO:0000256" key="16">
    <source>
        <dbReference type="SAM" id="MobiDB-lite"/>
    </source>
</evidence>
<comment type="subcellular location">
    <subcellularLocation>
        <location evidence="1 15">Membrane</location>
        <topology evidence="1 15">Multi-pass membrane protein</topology>
    </subcellularLocation>
</comment>
<feature type="transmembrane region" description="Helical" evidence="17">
    <location>
        <begin position="437"/>
        <end position="458"/>
    </location>
</feature>
<evidence type="ECO:0000256" key="15">
    <source>
        <dbReference type="RuleBase" id="RU003808"/>
    </source>
</evidence>
<feature type="domain" description="Ion transport" evidence="18">
    <location>
        <begin position="74"/>
        <end position="353"/>
    </location>
</feature>
<dbReference type="Gene3D" id="1.10.238.10">
    <property type="entry name" value="EF-hand"/>
    <property type="match status" value="1"/>
</dbReference>
<dbReference type="RefSeq" id="XP_065655748.1">
    <property type="nucleotide sequence ID" value="XM_065799676.1"/>
</dbReference>
<evidence type="ECO:0000256" key="17">
    <source>
        <dbReference type="SAM" id="Phobius"/>
    </source>
</evidence>
<dbReference type="Pfam" id="PF08763">
    <property type="entry name" value="Ca_chan_IQ"/>
    <property type="match status" value="1"/>
</dbReference>
<feature type="transmembrane region" description="Helical" evidence="17">
    <location>
        <begin position="777"/>
        <end position="797"/>
    </location>
</feature>
<keyword evidence="13" id="KW-0325">Glycoprotein</keyword>
<dbReference type="PANTHER" id="PTHR45628:SF7">
    <property type="entry name" value="VOLTAGE-DEPENDENT CALCIUM CHANNEL TYPE A SUBUNIT ALPHA-1"/>
    <property type="match status" value="1"/>
</dbReference>
<keyword evidence="10 17" id="KW-1133">Transmembrane helix</keyword>
<evidence type="ECO:0000256" key="11">
    <source>
        <dbReference type="ARBA" id="ARBA00023065"/>
    </source>
</evidence>
<protein>
    <submittedName>
        <fullName evidence="22">Voltage-dependent N-type calcium channel subunit alpha-1B isoform X7</fullName>
    </submittedName>
</protein>